<proteinExistence type="predicted"/>
<keyword evidence="2" id="KW-1185">Reference proteome</keyword>
<sequence length="82" mass="9376">MTQQYLCPNCKTNRSRFNIIEQVAKPVKLDAQTGEITNEYTSDNMDVFHIAYKGPEYRIQCGACGLIEDENTFVKFAKYSGQ</sequence>
<organism evidence="1 2">
    <name type="scientific">Virgibacillus litoralis</name>
    <dbReference type="NCBI Taxonomy" id="578221"/>
    <lineage>
        <taxon>Bacteria</taxon>
        <taxon>Bacillati</taxon>
        <taxon>Bacillota</taxon>
        <taxon>Bacilli</taxon>
        <taxon>Bacillales</taxon>
        <taxon>Bacillaceae</taxon>
        <taxon>Virgibacillus</taxon>
    </lineage>
</organism>
<comment type="caution">
    <text evidence="1">The sequence shown here is derived from an EMBL/GenBank/DDBJ whole genome shotgun (WGS) entry which is preliminary data.</text>
</comment>
<evidence type="ECO:0000313" key="2">
    <source>
        <dbReference type="Proteomes" id="UP001519328"/>
    </source>
</evidence>
<evidence type="ECO:0000313" key="1">
    <source>
        <dbReference type="EMBL" id="MBP1948592.1"/>
    </source>
</evidence>
<reference evidence="1 2" key="1">
    <citation type="submission" date="2021-03" db="EMBL/GenBank/DDBJ databases">
        <title>Genomic Encyclopedia of Type Strains, Phase IV (KMG-IV): sequencing the most valuable type-strain genomes for metagenomic binning, comparative biology and taxonomic classification.</title>
        <authorList>
            <person name="Goeker M."/>
        </authorList>
    </citation>
    <scope>NUCLEOTIDE SEQUENCE [LARGE SCALE GENOMIC DNA]</scope>
    <source>
        <strain evidence="1 2">DSM 21085</strain>
    </source>
</reference>
<accession>A0ABS4HCE8</accession>
<dbReference type="RefSeq" id="WP_209480142.1">
    <property type="nucleotide sequence ID" value="NZ_JAGGKK010000006.1"/>
</dbReference>
<name>A0ABS4HCE8_9BACI</name>
<dbReference type="EMBL" id="JAGGKK010000006">
    <property type="protein sequence ID" value="MBP1948592.1"/>
    <property type="molecule type" value="Genomic_DNA"/>
</dbReference>
<dbReference type="Proteomes" id="UP001519328">
    <property type="component" value="Unassembled WGS sequence"/>
</dbReference>
<gene>
    <name evidence="1" type="ORF">J2Z82_001528</name>
</gene>
<protein>
    <submittedName>
        <fullName evidence="1">Rubredoxin</fullName>
    </submittedName>
</protein>